<reference evidence="6 7" key="1">
    <citation type="submission" date="2019-02" db="EMBL/GenBank/DDBJ databases">
        <title>Genomic Encyclopedia of Type Strains, Phase IV (KMG-IV): sequencing the most valuable type-strain genomes for metagenomic binning, comparative biology and taxonomic classification.</title>
        <authorList>
            <person name="Goeker M."/>
        </authorList>
    </citation>
    <scope>NUCLEOTIDE SEQUENCE [LARGE SCALE GENOMIC DNA]</scope>
    <source>
        <strain evidence="6 7">DSM 28825</strain>
    </source>
</reference>
<dbReference type="HAMAP" id="MF_00211">
    <property type="entry name" value="TrpD"/>
    <property type="match status" value="1"/>
</dbReference>
<dbReference type="InterPro" id="IPR036320">
    <property type="entry name" value="Glycosyl_Trfase_fam3_N_dom_sf"/>
</dbReference>
<feature type="binding site" evidence="3">
    <location>
        <position position="224"/>
    </location>
    <ligand>
        <name>Mg(2+)</name>
        <dbReference type="ChEBI" id="CHEBI:18420"/>
        <label>1</label>
    </ligand>
</feature>
<keyword evidence="7" id="KW-1185">Reference proteome</keyword>
<dbReference type="GO" id="GO:0000162">
    <property type="term" value="P:L-tryptophan biosynthetic process"/>
    <property type="evidence" value="ECO:0007669"/>
    <property type="project" value="UniProtKB-UniRule"/>
</dbReference>
<dbReference type="RefSeq" id="WP_130306469.1">
    <property type="nucleotide sequence ID" value="NZ_SHKN01000001.1"/>
</dbReference>
<evidence type="ECO:0000256" key="3">
    <source>
        <dbReference type="HAMAP-Rule" id="MF_00211"/>
    </source>
</evidence>
<evidence type="ECO:0000313" key="6">
    <source>
        <dbReference type="EMBL" id="RZT96558.1"/>
    </source>
</evidence>
<dbReference type="InterPro" id="IPR005940">
    <property type="entry name" value="Anthranilate_Pribosyl_Tfrase"/>
</dbReference>
<keyword evidence="3" id="KW-0479">Metal-binding</keyword>
<evidence type="ECO:0000259" key="5">
    <source>
        <dbReference type="Pfam" id="PF02885"/>
    </source>
</evidence>
<feature type="binding site" evidence="3">
    <location>
        <position position="87"/>
    </location>
    <ligand>
        <name>5-phospho-alpha-D-ribose 1-diphosphate</name>
        <dbReference type="ChEBI" id="CHEBI:58017"/>
    </ligand>
</feature>
<comment type="pathway">
    <text evidence="3">Amino-acid biosynthesis; L-tryptophan biosynthesis; L-tryptophan from chorismate: step 2/5.</text>
</comment>
<dbReference type="GO" id="GO:0005829">
    <property type="term" value="C:cytosol"/>
    <property type="evidence" value="ECO:0007669"/>
    <property type="project" value="TreeGrafter"/>
</dbReference>
<dbReference type="Pfam" id="PF00591">
    <property type="entry name" value="Glycos_transf_3"/>
    <property type="match status" value="1"/>
</dbReference>
<dbReference type="EC" id="2.4.2.18" evidence="3"/>
<feature type="binding site" evidence="3">
    <location>
        <position position="91"/>
    </location>
    <ligand>
        <name>Mg(2+)</name>
        <dbReference type="ChEBI" id="CHEBI:18420"/>
        <label>1</label>
    </ligand>
</feature>
<dbReference type="NCBIfam" id="TIGR01245">
    <property type="entry name" value="trpD"/>
    <property type="match status" value="1"/>
</dbReference>
<feature type="domain" description="Glycosyl transferase family 3 N-terminal" evidence="5">
    <location>
        <begin position="3"/>
        <end position="62"/>
    </location>
</feature>
<feature type="binding site" evidence="3">
    <location>
        <position position="110"/>
    </location>
    <ligand>
        <name>anthranilate</name>
        <dbReference type="ChEBI" id="CHEBI:16567"/>
        <label>1</label>
    </ligand>
</feature>
<protein>
    <recommendedName>
        <fullName evidence="3">Anthranilate phosphoribosyltransferase</fullName>
        <ecNumber evidence="3">2.4.2.18</ecNumber>
    </recommendedName>
</protein>
<dbReference type="Gene3D" id="1.20.970.10">
    <property type="entry name" value="Transferase, Pyrimidine Nucleoside Phosphorylase, Chain C"/>
    <property type="match status" value="1"/>
</dbReference>
<keyword evidence="3" id="KW-0057">Aromatic amino acid biosynthesis</keyword>
<comment type="cofactor">
    <cofactor evidence="3">
        <name>Mg(2+)</name>
        <dbReference type="ChEBI" id="CHEBI:18420"/>
    </cofactor>
    <text evidence="3">Binds 2 magnesium ions per monomer.</text>
</comment>
<dbReference type="UniPathway" id="UPA00035">
    <property type="reaction ID" value="UER00041"/>
</dbReference>
<evidence type="ECO:0000256" key="1">
    <source>
        <dbReference type="ARBA" id="ARBA00022676"/>
    </source>
</evidence>
<comment type="caution">
    <text evidence="6">The sequence shown here is derived from an EMBL/GenBank/DDBJ whole genome shotgun (WGS) entry which is preliminary data.</text>
</comment>
<keyword evidence="2 3" id="KW-0808">Transferase</keyword>
<organism evidence="6 7">
    <name type="scientific">Ancylomarina subtilis</name>
    <dbReference type="NCBI Taxonomy" id="1639035"/>
    <lineage>
        <taxon>Bacteria</taxon>
        <taxon>Pseudomonadati</taxon>
        <taxon>Bacteroidota</taxon>
        <taxon>Bacteroidia</taxon>
        <taxon>Marinilabiliales</taxon>
        <taxon>Marinifilaceae</taxon>
        <taxon>Ancylomarina</taxon>
    </lineage>
</organism>
<dbReference type="OrthoDB" id="9806430at2"/>
<comment type="caution">
    <text evidence="3">Lacks conserved residue(s) required for the propagation of feature annotation.</text>
</comment>
<keyword evidence="3" id="KW-0822">Tryptophan biosynthesis</keyword>
<name>A0A4Q7VKK6_9BACT</name>
<dbReference type="GO" id="GO:0004048">
    <property type="term" value="F:anthranilate phosphoribosyltransferase activity"/>
    <property type="evidence" value="ECO:0007669"/>
    <property type="project" value="UniProtKB-UniRule"/>
</dbReference>
<feature type="domain" description="Glycosyl transferase family 3" evidence="4">
    <location>
        <begin position="72"/>
        <end position="320"/>
    </location>
</feature>
<feature type="binding site" evidence="3">
    <location>
        <position position="79"/>
    </location>
    <ligand>
        <name>anthranilate</name>
        <dbReference type="ChEBI" id="CHEBI:16567"/>
        <label>1</label>
    </ligand>
</feature>
<gene>
    <name evidence="3" type="primary">trpD</name>
    <name evidence="6" type="ORF">EV201_1196</name>
</gene>
<comment type="catalytic activity">
    <reaction evidence="3">
        <text>N-(5-phospho-beta-D-ribosyl)anthranilate + diphosphate = 5-phospho-alpha-D-ribose 1-diphosphate + anthranilate</text>
        <dbReference type="Rhea" id="RHEA:11768"/>
        <dbReference type="ChEBI" id="CHEBI:16567"/>
        <dbReference type="ChEBI" id="CHEBI:18277"/>
        <dbReference type="ChEBI" id="CHEBI:33019"/>
        <dbReference type="ChEBI" id="CHEBI:58017"/>
        <dbReference type="EC" id="2.4.2.18"/>
    </reaction>
</comment>
<keyword evidence="1 3" id="KW-0328">Glycosyltransferase</keyword>
<feature type="binding site" evidence="3">
    <location>
        <begin position="82"/>
        <end position="83"/>
    </location>
    <ligand>
        <name>5-phospho-alpha-D-ribose 1-diphosphate</name>
        <dbReference type="ChEBI" id="CHEBI:58017"/>
    </ligand>
</feature>
<feature type="binding site" evidence="3">
    <location>
        <begin position="107"/>
        <end position="115"/>
    </location>
    <ligand>
        <name>5-phospho-alpha-D-ribose 1-diphosphate</name>
        <dbReference type="ChEBI" id="CHEBI:58017"/>
    </ligand>
</feature>
<proteinExistence type="inferred from homology"/>
<evidence type="ECO:0000259" key="4">
    <source>
        <dbReference type="Pfam" id="PF00591"/>
    </source>
</evidence>
<evidence type="ECO:0000256" key="2">
    <source>
        <dbReference type="ARBA" id="ARBA00022679"/>
    </source>
</evidence>
<comment type="subunit">
    <text evidence="3">Homodimer.</text>
</comment>
<dbReference type="InterPro" id="IPR017459">
    <property type="entry name" value="Glycosyl_Trfase_fam3_N_dom"/>
</dbReference>
<feature type="binding site" evidence="3">
    <location>
        <position position="224"/>
    </location>
    <ligand>
        <name>Mg(2+)</name>
        <dbReference type="ChEBI" id="CHEBI:18420"/>
        <label>2</label>
    </ligand>
</feature>
<dbReference type="PANTHER" id="PTHR43285">
    <property type="entry name" value="ANTHRANILATE PHOSPHORIBOSYLTRANSFERASE"/>
    <property type="match status" value="1"/>
</dbReference>
<keyword evidence="3" id="KW-0460">Magnesium</keyword>
<comment type="function">
    <text evidence="3">Catalyzes the transfer of the phosphoribosyl group of 5-phosphorylribose-1-pyrophosphate (PRPP) to anthranilate to yield N-(5'-phosphoribosyl)-anthranilate (PRA).</text>
</comment>
<dbReference type="Proteomes" id="UP000293562">
    <property type="component" value="Unassembled WGS sequence"/>
</dbReference>
<feature type="binding site" evidence="3">
    <location>
        <position position="165"/>
    </location>
    <ligand>
        <name>anthranilate</name>
        <dbReference type="ChEBI" id="CHEBI:16567"/>
        <label>2</label>
    </ligand>
</feature>
<sequence>MKNLLHYLFKYKTLTKQEAEEVLIHITKGKYNEAQIIAFLTVFQMRSITVEELTGFRNALLKMAIPVDLSDYNCIDLCGTGGDTKNTFNISTLASFIVAGAGEMVCKHGNYSVSSFCGSSNVIEYLGYEFKNTEEELKTDLERSGICFLHAPRFNPAMKNVASIRKDLGIRTFFNMLGPLVNPAQPKNQIVGVYDLELARLYQYLLQETNSNYTIIHNIDGYDEIALTDKVKLISNKREEILSPHDLGFKTLTPQELYGGQSVEEAAKLFVNILKGKGSEAQNTVCIANAGIAIHCMHPELSRDDAMDRARVSLESGKALASLKRLLKTEVQYL</sequence>
<dbReference type="EMBL" id="SHKN01000001">
    <property type="protein sequence ID" value="RZT96558.1"/>
    <property type="molecule type" value="Genomic_DNA"/>
</dbReference>
<dbReference type="SUPFAM" id="SSF47648">
    <property type="entry name" value="Nucleoside phosphorylase/phosphoribosyltransferase N-terminal domain"/>
    <property type="match status" value="1"/>
</dbReference>
<keyword evidence="3" id="KW-0028">Amino-acid biosynthesis</keyword>
<dbReference type="SUPFAM" id="SSF52418">
    <property type="entry name" value="Nucleoside phosphorylase/phosphoribosyltransferase catalytic domain"/>
    <property type="match status" value="1"/>
</dbReference>
<feature type="binding site" evidence="3">
    <location>
        <position position="223"/>
    </location>
    <ligand>
        <name>Mg(2+)</name>
        <dbReference type="ChEBI" id="CHEBI:18420"/>
        <label>2</label>
    </ligand>
</feature>
<dbReference type="InterPro" id="IPR000312">
    <property type="entry name" value="Glycosyl_Trfase_fam3"/>
</dbReference>
<evidence type="ECO:0000313" key="7">
    <source>
        <dbReference type="Proteomes" id="UP000293562"/>
    </source>
</evidence>
<dbReference type="Pfam" id="PF02885">
    <property type="entry name" value="Glycos_trans_3N"/>
    <property type="match status" value="1"/>
</dbReference>
<feature type="binding site" evidence="3">
    <location>
        <position position="119"/>
    </location>
    <ligand>
        <name>5-phospho-alpha-D-ribose 1-diphosphate</name>
        <dbReference type="ChEBI" id="CHEBI:58017"/>
    </ligand>
</feature>
<dbReference type="AlphaFoldDB" id="A0A4Q7VKK6"/>
<dbReference type="GO" id="GO:0000287">
    <property type="term" value="F:magnesium ion binding"/>
    <property type="evidence" value="ECO:0007669"/>
    <property type="project" value="UniProtKB-UniRule"/>
</dbReference>
<accession>A0A4Q7VKK6</accession>
<dbReference type="InterPro" id="IPR035902">
    <property type="entry name" value="Nuc_phospho_transferase"/>
</dbReference>
<dbReference type="PANTHER" id="PTHR43285:SF2">
    <property type="entry name" value="ANTHRANILATE PHOSPHORIBOSYLTRANSFERASE"/>
    <property type="match status" value="1"/>
</dbReference>
<dbReference type="Gene3D" id="3.40.1030.10">
    <property type="entry name" value="Nucleoside phosphorylase/phosphoribosyltransferase catalytic domain"/>
    <property type="match status" value="1"/>
</dbReference>
<feature type="binding site" evidence="3">
    <location>
        <begin position="89"/>
        <end position="92"/>
    </location>
    <ligand>
        <name>5-phospho-alpha-D-ribose 1-diphosphate</name>
        <dbReference type="ChEBI" id="CHEBI:58017"/>
    </ligand>
</feature>
<comment type="similarity">
    <text evidence="3">Belongs to the anthranilate phosphoribosyltransferase family.</text>
</comment>
<feature type="binding site" evidence="3">
    <location>
        <position position="79"/>
    </location>
    <ligand>
        <name>5-phospho-alpha-D-ribose 1-diphosphate</name>
        <dbReference type="ChEBI" id="CHEBI:58017"/>
    </ligand>
</feature>